<dbReference type="Pfam" id="PF16198">
    <property type="entry name" value="TruB_C_2"/>
    <property type="match status" value="1"/>
</dbReference>
<dbReference type="Gene3D" id="3.30.2350.10">
    <property type="entry name" value="Pseudouridine synthase"/>
    <property type="match status" value="1"/>
</dbReference>
<dbReference type="EC" id="5.4.99.25" evidence="5"/>
<evidence type="ECO:0000259" key="6">
    <source>
        <dbReference type="Pfam" id="PF01509"/>
    </source>
</evidence>
<comment type="catalytic activity">
    <reaction evidence="1 5">
        <text>uridine(55) in tRNA = pseudouridine(55) in tRNA</text>
        <dbReference type="Rhea" id="RHEA:42532"/>
        <dbReference type="Rhea" id="RHEA-COMP:10101"/>
        <dbReference type="Rhea" id="RHEA-COMP:10102"/>
        <dbReference type="ChEBI" id="CHEBI:65314"/>
        <dbReference type="ChEBI" id="CHEBI:65315"/>
        <dbReference type="EC" id="5.4.99.25"/>
    </reaction>
</comment>
<comment type="similarity">
    <text evidence="2 5">Belongs to the pseudouridine synthase TruB family. Type 1 subfamily.</text>
</comment>
<comment type="function">
    <text evidence="5">Responsible for synthesis of pseudouridine from uracil-55 in the psi GC loop of transfer RNAs.</text>
</comment>
<keyword evidence="4 5" id="KW-0413">Isomerase</keyword>
<dbReference type="InterPro" id="IPR032819">
    <property type="entry name" value="TruB_C"/>
</dbReference>
<evidence type="ECO:0000313" key="8">
    <source>
        <dbReference type="EMBL" id="KWT91576.1"/>
    </source>
</evidence>
<dbReference type="HAMAP" id="MF_01080">
    <property type="entry name" value="TruB_bact"/>
    <property type="match status" value="1"/>
</dbReference>
<name>A0ABR5SIR9_9BACT</name>
<evidence type="ECO:0000256" key="5">
    <source>
        <dbReference type="HAMAP-Rule" id="MF_01080"/>
    </source>
</evidence>
<gene>
    <name evidence="5 8" type="primary">truB</name>
    <name evidence="8" type="ORF">ASN18_0857</name>
</gene>
<evidence type="ECO:0000256" key="4">
    <source>
        <dbReference type="ARBA" id="ARBA00023235"/>
    </source>
</evidence>
<dbReference type="InterPro" id="IPR020103">
    <property type="entry name" value="PsdUridine_synth_cat_dom_sf"/>
</dbReference>
<comment type="caution">
    <text evidence="8">The sequence shown here is derived from an EMBL/GenBank/DDBJ whole genome shotgun (WGS) entry which is preliminary data.</text>
</comment>
<dbReference type="InterPro" id="IPR014780">
    <property type="entry name" value="tRNA_psdUridine_synth_TruB"/>
</dbReference>
<dbReference type="SUPFAM" id="SSF55120">
    <property type="entry name" value="Pseudouridine synthase"/>
    <property type="match status" value="1"/>
</dbReference>
<evidence type="ECO:0000259" key="7">
    <source>
        <dbReference type="Pfam" id="PF16198"/>
    </source>
</evidence>
<dbReference type="Proteomes" id="UP000060487">
    <property type="component" value="Unassembled WGS sequence"/>
</dbReference>
<dbReference type="GO" id="GO:0160148">
    <property type="term" value="F:tRNA pseudouridine(55) synthase activity"/>
    <property type="evidence" value="ECO:0007669"/>
    <property type="project" value="UniProtKB-EC"/>
</dbReference>
<dbReference type="RefSeq" id="WP_085051380.1">
    <property type="nucleotide sequence ID" value="NZ_LNQR01000031.1"/>
</dbReference>
<evidence type="ECO:0000256" key="3">
    <source>
        <dbReference type="ARBA" id="ARBA00022694"/>
    </source>
</evidence>
<evidence type="ECO:0000256" key="2">
    <source>
        <dbReference type="ARBA" id="ARBA00005642"/>
    </source>
</evidence>
<reference evidence="8 9" key="1">
    <citation type="submission" date="2015-11" db="EMBL/GenBank/DDBJ databases">
        <authorList>
            <person name="Lin W."/>
        </authorList>
    </citation>
    <scope>NUCLEOTIDE SEQUENCE [LARGE SCALE GENOMIC DNA]</scope>
    <source>
        <strain evidence="8 9">HCH-1</strain>
    </source>
</reference>
<keyword evidence="9" id="KW-1185">Reference proteome</keyword>
<feature type="domain" description="tRNA pseudouridylate synthase B C-terminal" evidence="7">
    <location>
        <begin position="173"/>
        <end position="219"/>
    </location>
</feature>
<dbReference type="NCBIfam" id="TIGR00431">
    <property type="entry name" value="TruB"/>
    <property type="match status" value="1"/>
</dbReference>
<accession>A0ABR5SIR9</accession>
<evidence type="ECO:0000256" key="1">
    <source>
        <dbReference type="ARBA" id="ARBA00000385"/>
    </source>
</evidence>
<dbReference type="PANTHER" id="PTHR13767:SF2">
    <property type="entry name" value="PSEUDOURIDYLATE SYNTHASE TRUB1"/>
    <property type="match status" value="1"/>
</dbReference>
<organism evidence="8 9">
    <name type="scientific">Candidatus Magnetominusculus xianensis</name>
    <dbReference type="NCBI Taxonomy" id="1748249"/>
    <lineage>
        <taxon>Bacteria</taxon>
        <taxon>Pseudomonadati</taxon>
        <taxon>Nitrospirota</taxon>
        <taxon>Nitrospiria</taxon>
        <taxon>Nitrospirales</taxon>
        <taxon>Nitrospiraceae</taxon>
        <taxon>Candidatus Magnetominusculus</taxon>
    </lineage>
</organism>
<dbReference type="Pfam" id="PF01509">
    <property type="entry name" value="TruB_N"/>
    <property type="match status" value="1"/>
</dbReference>
<dbReference type="InterPro" id="IPR002501">
    <property type="entry name" value="PsdUridine_synth_N"/>
</dbReference>
<feature type="active site" description="Nucleophile" evidence="5">
    <location>
        <position position="39"/>
    </location>
</feature>
<dbReference type="CDD" id="cd02573">
    <property type="entry name" value="PseudoU_synth_EcTruB"/>
    <property type="match status" value="1"/>
</dbReference>
<proteinExistence type="inferred from homology"/>
<protein>
    <recommendedName>
        <fullName evidence="5">tRNA pseudouridine synthase B</fullName>
        <ecNumber evidence="5">5.4.99.25</ecNumber>
    </recommendedName>
    <alternativeName>
        <fullName evidence="5">tRNA pseudouridine(55) synthase</fullName>
        <shortName evidence="5">Psi55 synthase</shortName>
    </alternativeName>
    <alternativeName>
        <fullName evidence="5">tRNA pseudouridylate synthase</fullName>
    </alternativeName>
    <alternativeName>
        <fullName evidence="5">tRNA-uridine isomerase</fullName>
    </alternativeName>
</protein>
<feature type="domain" description="Pseudouridine synthase II N-terminal" evidence="6">
    <location>
        <begin position="24"/>
        <end position="172"/>
    </location>
</feature>
<evidence type="ECO:0000313" key="9">
    <source>
        <dbReference type="Proteomes" id="UP000060487"/>
    </source>
</evidence>
<dbReference type="EMBL" id="LNQR01000031">
    <property type="protein sequence ID" value="KWT91576.1"/>
    <property type="molecule type" value="Genomic_DNA"/>
</dbReference>
<sequence length="291" mass="31510">MISRAINFNKPEGISSHTAVQQVKSVLKIGKAGHAGTLDPLAEGVLIVLCGQATKLTPYLATLDKKYTAVVRLGQHTDTLDREGKVIRTAPVSEITADGVVEALKSFTGEISQTPPMYSALKINGTPLYKLARKGLEVERKQRSITIFAINLAAFDLPYITLDIHCSKGTYVRTLCSDLAEAMGTCGHVHALKRTGVGRFDISESCGLDTLQSARIISMDETLSHLGERTLTTDEQRKILNGSMLDDYAEGRQDGAALRLKDIRGNLFAIGTYGGNKIKMAAFLGKSQRNS</sequence>
<dbReference type="PANTHER" id="PTHR13767">
    <property type="entry name" value="TRNA-PSEUDOURIDINE SYNTHASE"/>
    <property type="match status" value="1"/>
</dbReference>
<keyword evidence="3 5" id="KW-0819">tRNA processing</keyword>